<dbReference type="InterPro" id="IPR010982">
    <property type="entry name" value="Lambda_DNA-bd_dom_sf"/>
</dbReference>
<dbReference type="SUPFAM" id="SSF47413">
    <property type="entry name" value="lambda repressor-like DNA-binding domains"/>
    <property type="match status" value="1"/>
</dbReference>
<dbReference type="Proteomes" id="UP000286211">
    <property type="component" value="Unassembled WGS sequence"/>
</dbReference>
<dbReference type="Gene3D" id="1.10.260.40">
    <property type="entry name" value="lambda repressor-like DNA-binding domains"/>
    <property type="match status" value="1"/>
</dbReference>
<evidence type="ECO:0000259" key="1">
    <source>
        <dbReference type="PROSITE" id="PS50943"/>
    </source>
</evidence>
<gene>
    <name evidence="2" type="ORF">DW079_13765</name>
</gene>
<sequence>MSLRIKEVLKEKGVSVIQLSEKLGVTRSACYQYINGNPTAECLERIAIALDVEIGELFDIKKDKKEN</sequence>
<dbReference type="Pfam" id="PF01381">
    <property type="entry name" value="HTH_3"/>
    <property type="match status" value="1"/>
</dbReference>
<dbReference type="SMART" id="SM00530">
    <property type="entry name" value="HTH_XRE"/>
    <property type="match status" value="1"/>
</dbReference>
<reference evidence="2 3" key="1">
    <citation type="submission" date="2018-08" db="EMBL/GenBank/DDBJ databases">
        <title>A genome reference for cultivated species of the human gut microbiota.</title>
        <authorList>
            <person name="Zou Y."/>
            <person name="Xue W."/>
            <person name="Luo G."/>
        </authorList>
    </citation>
    <scope>NUCLEOTIDE SEQUENCE [LARGE SCALE GENOMIC DNA]</scope>
    <source>
        <strain evidence="2 3">AF46-2NS</strain>
    </source>
</reference>
<comment type="caution">
    <text evidence="2">The sequence shown here is derived from an EMBL/GenBank/DDBJ whole genome shotgun (WGS) entry which is preliminary data.</text>
</comment>
<dbReference type="PROSITE" id="PS50943">
    <property type="entry name" value="HTH_CROC1"/>
    <property type="match status" value="1"/>
</dbReference>
<dbReference type="CDD" id="cd00093">
    <property type="entry name" value="HTH_XRE"/>
    <property type="match status" value="1"/>
</dbReference>
<evidence type="ECO:0000313" key="3">
    <source>
        <dbReference type="Proteomes" id="UP000286211"/>
    </source>
</evidence>
<protein>
    <submittedName>
        <fullName evidence="2">XRE family transcriptional regulator</fullName>
    </submittedName>
</protein>
<organism evidence="2 3">
    <name type="scientific">Segatella copri</name>
    <dbReference type="NCBI Taxonomy" id="165179"/>
    <lineage>
        <taxon>Bacteria</taxon>
        <taxon>Pseudomonadati</taxon>
        <taxon>Bacteroidota</taxon>
        <taxon>Bacteroidia</taxon>
        <taxon>Bacteroidales</taxon>
        <taxon>Prevotellaceae</taxon>
        <taxon>Segatella</taxon>
    </lineage>
</organism>
<evidence type="ECO:0000313" key="2">
    <source>
        <dbReference type="EMBL" id="RHK07582.1"/>
    </source>
</evidence>
<dbReference type="AlphaFoldDB" id="A0A415EW87"/>
<accession>A0A415EW87</accession>
<name>A0A415EW87_9BACT</name>
<dbReference type="InterPro" id="IPR001387">
    <property type="entry name" value="Cro/C1-type_HTH"/>
</dbReference>
<proteinExistence type="predicted"/>
<dbReference type="EMBL" id="QRNB01000113">
    <property type="protein sequence ID" value="RHK07582.1"/>
    <property type="molecule type" value="Genomic_DNA"/>
</dbReference>
<dbReference type="RefSeq" id="WP_119236855.1">
    <property type="nucleotide sequence ID" value="NZ_JBALKP010000011.1"/>
</dbReference>
<dbReference type="GO" id="GO:0003677">
    <property type="term" value="F:DNA binding"/>
    <property type="evidence" value="ECO:0007669"/>
    <property type="project" value="InterPro"/>
</dbReference>
<feature type="domain" description="HTH cro/C1-type" evidence="1">
    <location>
        <begin position="5"/>
        <end position="57"/>
    </location>
</feature>